<evidence type="ECO:0000313" key="2">
    <source>
        <dbReference type="Proteomes" id="UP001153069"/>
    </source>
</evidence>
<dbReference type="EMBL" id="CAICTM010002771">
    <property type="protein sequence ID" value="CAB9530179.1"/>
    <property type="molecule type" value="Genomic_DNA"/>
</dbReference>
<proteinExistence type="predicted"/>
<dbReference type="AlphaFoldDB" id="A0A9N8F294"/>
<gene>
    <name evidence="1" type="ORF">SEMRO_2773_G336810.1</name>
</gene>
<name>A0A9N8F294_9STRA</name>
<reference evidence="1" key="1">
    <citation type="submission" date="2020-06" db="EMBL/GenBank/DDBJ databases">
        <authorList>
            <consortium name="Plant Systems Biology data submission"/>
        </authorList>
    </citation>
    <scope>NUCLEOTIDE SEQUENCE</scope>
    <source>
        <strain evidence="1">D6</strain>
    </source>
</reference>
<sequence>APPEQLQQGQQDEAINELVTAVKGLGLSMHAMQEQLPSVIVGYVVTPSTASRERKVSAKIFEAVGLPLRPVEDSDEYSLPEALASDSRWKFSWAWSTNENDDRVLERTSYAPVLQFLRSLDILAEDVSDGQHCIEKILYNSEIYTQRKQNPLQVRGQRVFSCHRVVGRTDIVALTQDRNSGDIIRSMVKFAVEIKTTEGLRRSQDGCLFEAQLQLIGLNAFNVFVSPPVVLTNLVRTHQVLYLAYKDDCWGYVIRRKKCSSFPAAIHFAQQKGSEASISDDFSRPMTPDPESI</sequence>
<protein>
    <submittedName>
        <fullName evidence="1">Uncharacterized protein</fullName>
    </submittedName>
</protein>
<evidence type="ECO:0000313" key="1">
    <source>
        <dbReference type="EMBL" id="CAB9530179.1"/>
    </source>
</evidence>
<comment type="caution">
    <text evidence="1">The sequence shown here is derived from an EMBL/GenBank/DDBJ whole genome shotgun (WGS) entry which is preliminary data.</text>
</comment>
<feature type="non-terminal residue" evidence="1">
    <location>
        <position position="1"/>
    </location>
</feature>
<accession>A0A9N8F294</accession>
<organism evidence="1 2">
    <name type="scientific">Seminavis robusta</name>
    <dbReference type="NCBI Taxonomy" id="568900"/>
    <lineage>
        <taxon>Eukaryota</taxon>
        <taxon>Sar</taxon>
        <taxon>Stramenopiles</taxon>
        <taxon>Ochrophyta</taxon>
        <taxon>Bacillariophyta</taxon>
        <taxon>Bacillariophyceae</taxon>
        <taxon>Bacillariophycidae</taxon>
        <taxon>Naviculales</taxon>
        <taxon>Naviculaceae</taxon>
        <taxon>Seminavis</taxon>
    </lineage>
</organism>
<keyword evidence="2" id="KW-1185">Reference proteome</keyword>
<dbReference type="Proteomes" id="UP001153069">
    <property type="component" value="Unassembled WGS sequence"/>
</dbReference>